<dbReference type="RefSeq" id="WP_101465910.1">
    <property type="nucleotide sequence ID" value="NZ_JBEZZY010000007.1"/>
</dbReference>
<gene>
    <name evidence="1" type="ORF">ATK86_4258</name>
</gene>
<dbReference type="AlphaFoldDB" id="A0A2N3VDX8"/>
<sequence length="72" mass="8379">MTDILIRDVPESAIQEVDRRAKELGISRGEFLRRWLARDFQRTVPVTVGDLNRVAELAQDLDNPEVMRRAWS</sequence>
<proteinExistence type="predicted"/>
<dbReference type="OrthoDB" id="3215765at2"/>
<accession>A0A2N3VDX8</accession>
<dbReference type="InterPro" id="IPR010985">
    <property type="entry name" value="Ribbon_hlx_hlx"/>
</dbReference>
<dbReference type="GO" id="GO:0006355">
    <property type="term" value="P:regulation of DNA-templated transcription"/>
    <property type="evidence" value="ECO:0007669"/>
    <property type="project" value="InterPro"/>
</dbReference>
<dbReference type="InterPro" id="IPR013321">
    <property type="entry name" value="Arc_rbn_hlx_hlx"/>
</dbReference>
<organism evidence="1 2">
    <name type="scientific">Nocardia fluminea</name>
    <dbReference type="NCBI Taxonomy" id="134984"/>
    <lineage>
        <taxon>Bacteria</taxon>
        <taxon>Bacillati</taxon>
        <taxon>Actinomycetota</taxon>
        <taxon>Actinomycetes</taxon>
        <taxon>Mycobacteriales</taxon>
        <taxon>Nocardiaceae</taxon>
        <taxon>Nocardia</taxon>
    </lineage>
</organism>
<dbReference type="SUPFAM" id="SSF47598">
    <property type="entry name" value="Ribbon-helix-helix"/>
    <property type="match status" value="1"/>
</dbReference>
<name>A0A2N3VDX8_9NOCA</name>
<protein>
    <submittedName>
        <fullName evidence="1">Ribbon-helix-helix CopG family protein</fullName>
    </submittedName>
</protein>
<dbReference type="Proteomes" id="UP000233766">
    <property type="component" value="Unassembled WGS sequence"/>
</dbReference>
<reference evidence="1 2" key="1">
    <citation type="submission" date="2017-12" db="EMBL/GenBank/DDBJ databases">
        <title>Sequencing the genomes of 1000 Actinobacteria strains.</title>
        <authorList>
            <person name="Klenk H.-P."/>
        </authorList>
    </citation>
    <scope>NUCLEOTIDE SEQUENCE [LARGE SCALE GENOMIC DNA]</scope>
    <source>
        <strain evidence="1 2">DSM 44489</strain>
    </source>
</reference>
<dbReference type="Gene3D" id="1.10.1220.10">
    <property type="entry name" value="Met repressor-like"/>
    <property type="match status" value="1"/>
</dbReference>
<dbReference type="EMBL" id="PJMW01000002">
    <property type="protein sequence ID" value="PKV79843.1"/>
    <property type="molecule type" value="Genomic_DNA"/>
</dbReference>
<evidence type="ECO:0000313" key="1">
    <source>
        <dbReference type="EMBL" id="PKV79843.1"/>
    </source>
</evidence>
<evidence type="ECO:0000313" key="2">
    <source>
        <dbReference type="Proteomes" id="UP000233766"/>
    </source>
</evidence>
<comment type="caution">
    <text evidence="1">The sequence shown here is derived from an EMBL/GenBank/DDBJ whole genome shotgun (WGS) entry which is preliminary data.</text>
</comment>
<keyword evidence="2" id="KW-1185">Reference proteome</keyword>